<organism evidence="3 4">
    <name type="scientific">Sphingomonas hankookensis</name>
    <dbReference type="NCBI Taxonomy" id="563996"/>
    <lineage>
        <taxon>Bacteria</taxon>
        <taxon>Pseudomonadati</taxon>
        <taxon>Pseudomonadota</taxon>
        <taxon>Alphaproteobacteria</taxon>
        <taxon>Sphingomonadales</taxon>
        <taxon>Sphingomonadaceae</taxon>
        <taxon>Sphingomonas</taxon>
    </lineage>
</organism>
<keyword evidence="3" id="KW-0547">Nucleotide-binding</keyword>
<keyword evidence="4" id="KW-1185">Reference proteome</keyword>
<protein>
    <submittedName>
        <fullName evidence="3">Helicase</fullName>
    </submittedName>
</protein>
<dbReference type="GO" id="GO:0004386">
    <property type="term" value="F:helicase activity"/>
    <property type="evidence" value="ECO:0007669"/>
    <property type="project" value="UniProtKB-KW"/>
</dbReference>
<dbReference type="InterPro" id="IPR027417">
    <property type="entry name" value="P-loop_NTPase"/>
</dbReference>
<keyword evidence="3" id="KW-0378">Hydrolase</keyword>
<dbReference type="SMART" id="SM00490">
    <property type="entry name" value="HELICc"/>
    <property type="match status" value="1"/>
</dbReference>
<evidence type="ECO:0000313" key="4">
    <source>
        <dbReference type="Proteomes" id="UP000076609"/>
    </source>
</evidence>
<dbReference type="InterPro" id="IPR014001">
    <property type="entry name" value="Helicase_ATP-bd"/>
</dbReference>
<dbReference type="InterPro" id="IPR001650">
    <property type="entry name" value="Helicase_C-like"/>
</dbReference>
<sequence>MTRLDHRPVRSDLVSTATALLLGPLADDEEIASAPVDTYLTGILWPEGEILGAIEDDQDDGAPQEMDGEADAGVPGYRAVRPCSLGLTFAADEQATILVSTARTARYVAIEREPLKEGGKPRRMWLRRQLDYRLEIAPGAAGTWRVHQFSGADGAPVSDPSVCLHVRRRITDGRQVLTLTLINRAQPTEDRMRDEFCLLQSGLEVKALAADGGGAIRPRPAPATVGADEDALSATLLYRDVLEYAAGHGVAVEWEPSEQRRVARLETAWMPAALVKGMSASGHGSLRDFLGRHEQALSASWLSREEGREEVLAALEDFATTYEAWIDSTLAVRVTTFEGDLGDAAERNLQRCRDALRRIRAGIATLRTDRHAWRAFTLSNEAMDRQSRFASKADRAGPLTWRPFQLAYILMVLPGLVDGSDPDRDHVDLLWFPTGGGKTEAYLGLTAFQILHRRLTSERRREEGGVDVLMRYTLRLLTVQQFQRAAALICACDAIRIERADLGEAPISLGLYVGGDATPNRTGDAMNALDLEHDYQKPKSTPRQLLDCPVCGSGLDAGCYSRAPSDSGIEIRCANARCASRGEPLPVMTVDDFIYDAPPSLLIGTIDKFAQLPRRRDLRALFGLDGGTRPGLIIQDELHLISGPLGSMAGLYETVVDLLCTEDGVRPKVIGSTATIGQASRQVRALFDRPVLQFPPSGFEAGDSFFAVRDETGADRLYLGLCSAGRSPKFALQAAAAALLQGIAHLVENGAKPPLADPFWTSVLYFNSLRELGGAHVLLQDDIPRQIAFLASRLGSRPRRLETDAIELSSRVSSRDLPAYLNELANPLPDGSDPFDPEPRDAVLASNMISVGVDVSRLGLMLVNGQPKSTAEYIQASSRVGRGIDGLVLTLYNFGRPRDVSHFEHFLSYHGALYRSVEATSVTPWAPRARDKALHAVVAAAVRHLSAGMDDDDAAAAFDPEAPDVGPLIAAIRSRAASASLGIEAAESADDVNAIVAEWAARSQNAQASGTDLVYWKRAAPYGRTKPHLMTSAEEGSQPGALAWTTPNSMREVEPSTAFALKTVTRRM</sequence>
<dbReference type="EMBL" id="LQQO01000045">
    <property type="protein sequence ID" value="KZE10887.1"/>
    <property type="molecule type" value="Genomic_DNA"/>
</dbReference>
<dbReference type="SUPFAM" id="SSF52540">
    <property type="entry name" value="P-loop containing nucleoside triphosphate hydrolases"/>
    <property type="match status" value="1"/>
</dbReference>
<dbReference type="Proteomes" id="UP000076609">
    <property type="component" value="Unassembled WGS sequence"/>
</dbReference>
<proteinExistence type="predicted"/>
<dbReference type="CDD" id="cd18785">
    <property type="entry name" value="SF2_C"/>
    <property type="match status" value="1"/>
</dbReference>
<comment type="caution">
    <text evidence="3">The sequence shown here is derived from an EMBL/GenBank/DDBJ whole genome shotgun (WGS) entry which is preliminary data.</text>
</comment>
<feature type="domain" description="Helicase C-terminal" evidence="2">
    <location>
        <begin position="788"/>
        <end position="884"/>
    </location>
</feature>
<feature type="domain" description="Helicase ATP-binding" evidence="1">
    <location>
        <begin position="397"/>
        <end position="711"/>
    </location>
</feature>
<dbReference type="SMART" id="SM00487">
    <property type="entry name" value="DEXDc"/>
    <property type="match status" value="1"/>
</dbReference>
<dbReference type="Gene3D" id="3.40.50.300">
    <property type="entry name" value="P-loop containing nucleotide triphosphate hydrolases"/>
    <property type="match status" value="2"/>
</dbReference>
<gene>
    <name evidence="3" type="ORF">AVT10_05920</name>
</gene>
<reference evidence="4" key="1">
    <citation type="submission" date="2016-01" db="EMBL/GenBank/DDBJ databases">
        <title>Draft genome of Chromobacterium sp. F49.</title>
        <authorList>
            <person name="Hong K.W."/>
        </authorList>
    </citation>
    <scope>NUCLEOTIDE SEQUENCE [LARGE SCALE GENOMIC DNA]</scope>
    <source>
        <strain evidence="4">CN3</strain>
    </source>
</reference>
<dbReference type="RefSeq" id="WP_066693044.1">
    <property type="nucleotide sequence ID" value="NZ_LQQO01000045.1"/>
</dbReference>
<keyword evidence="3" id="KW-0347">Helicase</keyword>
<name>A0ABR5Y9I2_9SPHN</name>
<keyword evidence="3" id="KW-0067">ATP-binding</keyword>
<accession>A0ABR5Y9I2</accession>
<evidence type="ECO:0000313" key="3">
    <source>
        <dbReference type="EMBL" id="KZE10887.1"/>
    </source>
</evidence>
<evidence type="ECO:0000259" key="2">
    <source>
        <dbReference type="SMART" id="SM00490"/>
    </source>
</evidence>
<evidence type="ECO:0000259" key="1">
    <source>
        <dbReference type="SMART" id="SM00487"/>
    </source>
</evidence>